<evidence type="ECO:0000313" key="4">
    <source>
        <dbReference type="EMBL" id="CAB4764223.1"/>
    </source>
</evidence>
<protein>
    <submittedName>
        <fullName evidence="4">Unannotated protein</fullName>
    </submittedName>
</protein>
<dbReference type="EMBL" id="CAEZSF010000275">
    <property type="protein sequence ID" value="CAB4556422.1"/>
    <property type="molecule type" value="Genomic_DNA"/>
</dbReference>
<feature type="domain" description="Fatty acid desaturase" evidence="2">
    <location>
        <begin position="65"/>
        <end position="291"/>
    </location>
</feature>
<dbReference type="InterPro" id="IPR005804">
    <property type="entry name" value="FA_desaturase_dom"/>
</dbReference>
<organism evidence="4">
    <name type="scientific">freshwater metagenome</name>
    <dbReference type="NCBI Taxonomy" id="449393"/>
    <lineage>
        <taxon>unclassified sequences</taxon>
        <taxon>metagenomes</taxon>
        <taxon>ecological metagenomes</taxon>
    </lineage>
</organism>
<dbReference type="GO" id="GO:0006629">
    <property type="term" value="P:lipid metabolic process"/>
    <property type="evidence" value="ECO:0007669"/>
    <property type="project" value="InterPro"/>
</dbReference>
<evidence type="ECO:0000256" key="1">
    <source>
        <dbReference type="SAM" id="MobiDB-lite"/>
    </source>
</evidence>
<dbReference type="AlphaFoldDB" id="A0A6J6UZV0"/>
<accession>A0A6J6UZV0</accession>
<dbReference type="Pfam" id="PF00487">
    <property type="entry name" value="FA_desaturase"/>
    <property type="match status" value="1"/>
</dbReference>
<dbReference type="EMBL" id="CAEZYU010000201">
    <property type="protein sequence ID" value="CAB4764223.1"/>
    <property type="molecule type" value="Genomic_DNA"/>
</dbReference>
<gene>
    <name evidence="3" type="ORF">UFOPK1358_01944</name>
    <name evidence="4" type="ORF">UFOPK2766_02417</name>
    <name evidence="5" type="ORF">UFOPK3519_01004</name>
</gene>
<sequence>MLPPSGALTDALPTSRLGPTGRPLGDLRTELYRIPNLANAGHVCGLWLQSVGVLAVAAWWGNPIGWVLSFFLMGRAFARFAILGHEAAHRLLFSNRKINDWVGAWLVSYPAFVPIDAYRRSHMAHHKEEFGPNEPDMALYSGYPISAASWNRKMRRDADGESGWKNLKGLVLALRSNSARPVALRILAWQTVLFFGLWAAIGHWWVYPVFWLLPWMTMWRVLNRLRAVAEHGGMIASADRRLTTHHVRQSLTARFWMVPFNTGWHLAHHVDIGVPFSHLPKLQHELEEAGYSAPDLQWPSYRALWRHARH</sequence>
<proteinExistence type="predicted"/>
<evidence type="ECO:0000313" key="3">
    <source>
        <dbReference type="EMBL" id="CAB4556422.1"/>
    </source>
</evidence>
<name>A0A6J6UZV0_9ZZZZ</name>
<feature type="region of interest" description="Disordered" evidence="1">
    <location>
        <begin position="1"/>
        <end position="21"/>
    </location>
</feature>
<dbReference type="EMBL" id="CAFBMG010000071">
    <property type="protein sequence ID" value="CAB4904248.1"/>
    <property type="molecule type" value="Genomic_DNA"/>
</dbReference>
<evidence type="ECO:0000259" key="2">
    <source>
        <dbReference type="Pfam" id="PF00487"/>
    </source>
</evidence>
<evidence type="ECO:0000313" key="5">
    <source>
        <dbReference type="EMBL" id="CAB4904248.1"/>
    </source>
</evidence>
<reference evidence="4" key="1">
    <citation type="submission" date="2020-05" db="EMBL/GenBank/DDBJ databases">
        <authorList>
            <person name="Chiriac C."/>
            <person name="Salcher M."/>
            <person name="Ghai R."/>
            <person name="Kavagutti S V."/>
        </authorList>
    </citation>
    <scope>NUCLEOTIDE SEQUENCE</scope>
</reference>